<keyword evidence="1" id="KW-1133">Transmembrane helix</keyword>
<organism evidence="3 4">
    <name type="scientific">Vanilla planifolia</name>
    <name type="common">Vanilla</name>
    <dbReference type="NCBI Taxonomy" id="51239"/>
    <lineage>
        <taxon>Eukaryota</taxon>
        <taxon>Viridiplantae</taxon>
        <taxon>Streptophyta</taxon>
        <taxon>Embryophyta</taxon>
        <taxon>Tracheophyta</taxon>
        <taxon>Spermatophyta</taxon>
        <taxon>Magnoliopsida</taxon>
        <taxon>Liliopsida</taxon>
        <taxon>Asparagales</taxon>
        <taxon>Orchidaceae</taxon>
        <taxon>Vanilloideae</taxon>
        <taxon>Vanilleae</taxon>
        <taxon>Vanilla</taxon>
    </lineage>
</organism>
<dbReference type="Proteomes" id="UP000636800">
    <property type="component" value="Chromosome 6"/>
</dbReference>
<feature type="transmembrane region" description="Helical" evidence="1">
    <location>
        <begin position="76"/>
        <end position="105"/>
    </location>
</feature>
<feature type="transmembrane region" description="Helical" evidence="1">
    <location>
        <begin position="169"/>
        <end position="192"/>
    </location>
</feature>
<dbReference type="PANTHER" id="PTHR45270:SF1">
    <property type="entry name" value="CHAPERONE DNAJ-DOMAIN SUPERFAMILY PROTEIN"/>
    <property type="match status" value="1"/>
</dbReference>
<dbReference type="Pfam" id="PF14901">
    <property type="entry name" value="Jiv90"/>
    <property type="match status" value="1"/>
</dbReference>
<dbReference type="PANTHER" id="PTHR45270">
    <property type="entry name" value="OS03G0832900 PROTEIN"/>
    <property type="match status" value="1"/>
</dbReference>
<feature type="transmembrane region" description="Helical" evidence="1">
    <location>
        <begin position="111"/>
        <end position="133"/>
    </location>
</feature>
<comment type="caution">
    <text evidence="3">The sequence shown here is derived from an EMBL/GenBank/DDBJ whole genome shotgun (WGS) entry which is preliminary data.</text>
</comment>
<gene>
    <name evidence="3" type="ORF">HPP92_013992</name>
</gene>
<proteinExistence type="predicted"/>
<name>A0A835QU41_VANPL</name>
<dbReference type="InterPro" id="IPR032843">
    <property type="entry name" value="Jiv"/>
</dbReference>
<feature type="domain" description="Cleavage inducing molecular chaperone Jiv" evidence="2">
    <location>
        <begin position="324"/>
        <end position="421"/>
    </location>
</feature>
<dbReference type="EMBL" id="JADCNL010000006">
    <property type="protein sequence ID" value="KAG0477151.1"/>
    <property type="molecule type" value="Genomic_DNA"/>
</dbReference>
<keyword evidence="1" id="KW-0812">Transmembrane</keyword>
<dbReference type="OrthoDB" id="2018137at2759"/>
<evidence type="ECO:0000259" key="2">
    <source>
        <dbReference type="Pfam" id="PF14901"/>
    </source>
</evidence>
<protein>
    <recommendedName>
        <fullName evidence="2">Cleavage inducing molecular chaperone Jiv domain-containing protein</fullName>
    </recommendedName>
</protein>
<feature type="transmembrane region" description="Helical" evidence="1">
    <location>
        <begin position="140"/>
        <end position="157"/>
    </location>
</feature>
<dbReference type="AlphaFoldDB" id="A0A835QU41"/>
<reference evidence="3 4" key="1">
    <citation type="journal article" date="2020" name="Nat. Food">
        <title>A phased Vanilla planifolia genome enables genetic improvement of flavour and production.</title>
        <authorList>
            <person name="Hasing T."/>
            <person name="Tang H."/>
            <person name="Brym M."/>
            <person name="Khazi F."/>
            <person name="Huang T."/>
            <person name="Chambers A.H."/>
        </authorList>
    </citation>
    <scope>NUCLEOTIDE SEQUENCE [LARGE SCALE GENOMIC DNA]</scope>
    <source>
        <tissue evidence="3">Leaf</tissue>
    </source>
</reference>
<keyword evidence="1" id="KW-0472">Membrane</keyword>
<evidence type="ECO:0000256" key="1">
    <source>
        <dbReference type="SAM" id="Phobius"/>
    </source>
</evidence>
<keyword evidence="4" id="KW-1185">Reference proteome</keyword>
<evidence type="ECO:0000313" key="3">
    <source>
        <dbReference type="EMBL" id="KAG0477151.1"/>
    </source>
</evidence>
<evidence type="ECO:0000313" key="4">
    <source>
        <dbReference type="Proteomes" id="UP000636800"/>
    </source>
</evidence>
<accession>A0A835QU41</accession>
<sequence>MGDIGLFRQGWKWFGSQKQAFMGNPVAISCITESLVRLIDKHWPIISRWSVSLWKLLYKLIWLWRDCVIRGFRSLVFLGSTPLFVILWSCLLSLTSTACIVYVLLSLGAAVAAICFLGYTPGLFMVGLFGILVMWKYSNFWAAGVPFIVAGYMFLLTHARPFVLMSCAYALYFVHARVGLAGVFLSLNFSFISNDLLNKLLQGCDFTSEGSNFEGQNESEPHVEDYPSHFEFFPPTAEANNAASSKSSVKTSIASNVLNFQKDASIKMLSDHFCYLKIDIVQVLSDFAKKKHYDEQLRKDESGRVAQRSCSTSRNDGVDFHSEESRRIDCTKCGNSHIWICVRRSKTSARWCQDCSQYHQAKDGDGWVEDMLSSVFSISQKVDIPRAFVCAESKVFDVSEWAICQGIVCKPNTHRPSFLVNMVGLDKATQLSNPSRYPWGLDAEMVPADDEFELWLQQALASGLFSDSPKRRKSWSPLKCLRKASNHGEDLHRKGRHVQNTSDLLQERSKDLTLGYLFPTTREVATIL</sequence>